<sequence>MEVRIGVQNVAREVVFESTQEPRQVQDLVTQSLTSGEPLMLVDERGHTVVVPATALAYIDIGSEQRGRVGFGG</sequence>
<dbReference type="OrthoDB" id="3268468at2"/>
<dbReference type="Proteomes" id="UP000318297">
    <property type="component" value="Unassembled WGS sequence"/>
</dbReference>
<dbReference type="RefSeq" id="WP_145229996.1">
    <property type="nucleotide sequence ID" value="NZ_VIVQ01000003.1"/>
</dbReference>
<dbReference type="EMBL" id="VIVQ01000003">
    <property type="protein sequence ID" value="TWE09380.1"/>
    <property type="molecule type" value="Genomic_DNA"/>
</dbReference>
<dbReference type="AlphaFoldDB" id="A0A561E1B8"/>
<name>A0A561E1B8_9MICO</name>
<accession>A0A561E1B8</accession>
<keyword evidence="2" id="KW-1185">Reference proteome</keyword>
<organism evidence="1 2">
    <name type="scientific">Rudaeicoccus suwonensis</name>
    <dbReference type="NCBI Taxonomy" id="657409"/>
    <lineage>
        <taxon>Bacteria</taxon>
        <taxon>Bacillati</taxon>
        <taxon>Actinomycetota</taxon>
        <taxon>Actinomycetes</taxon>
        <taxon>Micrococcales</taxon>
        <taxon>Dermacoccaceae</taxon>
        <taxon>Rudaeicoccus</taxon>
    </lineage>
</organism>
<reference evidence="1 2" key="1">
    <citation type="submission" date="2019-06" db="EMBL/GenBank/DDBJ databases">
        <title>Sequencing the genomes of 1000 actinobacteria strains.</title>
        <authorList>
            <person name="Klenk H.-P."/>
        </authorList>
    </citation>
    <scope>NUCLEOTIDE SEQUENCE [LARGE SCALE GENOMIC DNA]</scope>
    <source>
        <strain evidence="1 2">DSM 19560</strain>
    </source>
</reference>
<protein>
    <submittedName>
        <fullName evidence="1">Uncharacterized protein DUF3107</fullName>
    </submittedName>
</protein>
<evidence type="ECO:0000313" key="1">
    <source>
        <dbReference type="EMBL" id="TWE09380.1"/>
    </source>
</evidence>
<dbReference type="InterPro" id="IPR021456">
    <property type="entry name" value="DUF3107"/>
</dbReference>
<gene>
    <name evidence="1" type="ORF">BKA23_3082</name>
</gene>
<proteinExistence type="predicted"/>
<evidence type="ECO:0000313" key="2">
    <source>
        <dbReference type="Proteomes" id="UP000318297"/>
    </source>
</evidence>
<comment type="caution">
    <text evidence="1">The sequence shown here is derived from an EMBL/GenBank/DDBJ whole genome shotgun (WGS) entry which is preliminary data.</text>
</comment>
<dbReference type="Pfam" id="PF11305">
    <property type="entry name" value="DUF3107"/>
    <property type="match status" value="1"/>
</dbReference>